<keyword evidence="3" id="KW-1185">Reference proteome</keyword>
<dbReference type="NCBIfam" id="TIGR02532">
    <property type="entry name" value="IV_pilin_GFxxxE"/>
    <property type="match status" value="1"/>
</dbReference>
<protein>
    <submittedName>
        <fullName evidence="2">Uncharacterized protein</fullName>
    </submittedName>
</protein>
<dbReference type="OrthoDB" id="255848at2"/>
<proteinExistence type="predicted"/>
<sequence>MYRYFTNARRQNQFRGFTLIELLVVIAIIAILAAILFPVFAKAREKARQAACMSNLKQIGLGIMQYLQDNDEIYPVTNHWNASGDTTNWGQDIYPYVKSTQVFHCPSDPSNNTLAKTIYATPAIPASYRYNNELGQFNQDGPTGWGGAHKDSQIKEPATRIMVTEADSAFRDDPGIVWDDWRDTYFRDLVAARHVGRMNMIFMDGHVKALRPIQTVVNGSMWGYIYGSTQTDCPVGANWEDAINCNDTNATIVQDLSLLDQKYNQ</sequence>
<dbReference type="InterPro" id="IPR000983">
    <property type="entry name" value="Bac_GSPG_pilin"/>
</dbReference>
<dbReference type="Gene3D" id="3.30.700.10">
    <property type="entry name" value="Glycoprotein, Type 4 Pilin"/>
    <property type="match status" value="1"/>
</dbReference>
<dbReference type="PROSITE" id="PS00409">
    <property type="entry name" value="PROKAR_NTER_METHYL"/>
    <property type="match status" value="1"/>
</dbReference>
<dbReference type="PRINTS" id="PR00813">
    <property type="entry name" value="BCTERIALGSPG"/>
</dbReference>
<gene>
    <name evidence="2" type="ORF">CCAX7_47670</name>
</gene>
<dbReference type="PANTHER" id="PTHR30093">
    <property type="entry name" value="GENERAL SECRETION PATHWAY PROTEIN G"/>
    <property type="match status" value="1"/>
</dbReference>
<dbReference type="InterPro" id="IPR012902">
    <property type="entry name" value="N_methyl_site"/>
</dbReference>
<dbReference type="NCBIfam" id="TIGR04294">
    <property type="entry name" value="pre_pil_HX9DG"/>
    <property type="match status" value="1"/>
</dbReference>
<keyword evidence="1" id="KW-0488">Methylation</keyword>
<dbReference type="EMBL" id="AP025739">
    <property type="protein sequence ID" value="BDI32716.1"/>
    <property type="molecule type" value="Genomic_DNA"/>
</dbReference>
<evidence type="ECO:0000313" key="3">
    <source>
        <dbReference type="Proteomes" id="UP000287394"/>
    </source>
</evidence>
<dbReference type="RefSeq" id="WP_119319581.1">
    <property type="nucleotide sequence ID" value="NZ_AP025739.1"/>
</dbReference>
<evidence type="ECO:0000256" key="1">
    <source>
        <dbReference type="ARBA" id="ARBA00022481"/>
    </source>
</evidence>
<dbReference type="Proteomes" id="UP000287394">
    <property type="component" value="Chromosome"/>
</dbReference>
<organism evidence="2 3">
    <name type="scientific">Capsulimonas corticalis</name>
    <dbReference type="NCBI Taxonomy" id="2219043"/>
    <lineage>
        <taxon>Bacteria</taxon>
        <taxon>Bacillati</taxon>
        <taxon>Armatimonadota</taxon>
        <taxon>Armatimonadia</taxon>
        <taxon>Capsulimonadales</taxon>
        <taxon>Capsulimonadaceae</taxon>
        <taxon>Capsulimonas</taxon>
    </lineage>
</organism>
<dbReference type="GO" id="GO:0015627">
    <property type="term" value="C:type II protein secretion system complex"/>
    <property type="evidence" value="ECO:0007669"/>
    <property type="project" value="InterPro"/>
</dbReference>
<reference evidence="2 3" key="1">
    <citation type="journal article" date="2019" name="Int. J. Syst. Evol. Microbiol.">
        <title>Capsulimonas corticalis gen. nov., sp. nov., an aerobic capsulated bacterium, of a novel bacterial order, Capsulimonadales ord. nov., of the class Armatimonadia of the phylum Armatimonadetes.</title>
        <authorList>
            <person name="Li J."/>
            <person name="Kudo C."/>
            <person name="Tonouchi A."/>
        </authorList>
    </citation>
    <scope>NUCLEOTIDE SEQUENCE [LARGE SCALE GENOMIC DNA]</scope>
    <source>
        <strain evidence="2 3">AX-7</strain>
    </source>
</reference>
<accession>A0A402CQK7</accession>
<evidence type="ECO:0000313" key="2">
    <source>
        <dbReference type="EMBL" id="BDI32716.1"/>
    </source>
</evidence>
<dbReference type="InterPro" id="IPR011453">
    <property type="entry name" value="DUF1559"/>
</dbReference>
<dbReference type="SUPFAM" id="SSF54523">
    <property type="entry name" value="Pili subunits"/>
    <property type="match status" value="1"/>
</dbReference>
<dbReference type="Pfam" id="PF07596">
    <property type="entry name" value="SBP_bac_10"/>
    <property type="match status" value="1"/>
</dbReference>
<dbReference type="Pfam" id="PF07963">
    <property type="entry name" value="N_methyl"/>
    <property type="match status" value="1"/>
</dbReference>
<name>A0A402CQK7_9BACT</name>
<dbReference type="KEGG" id="ccot:CCAX7_47670"/>
<dbReference type="InterPro" id="IPR045584">
    <property type="entry name" value="Pilin-like"/>
</dbReference>
<dbReference type="AlphaFoldDB" id="A0A402CQK7"/>
<dbReference type="GO" id="GO:0015628">
    <property type="term" value="P:protein secretion by the type II secretion system"/>
    <property type="evidence" value="ECO:0007669"/>
    <property type="project" value="InterPro"/>
</dbReference>
<dbReference type="InterPro" id="IPR027558">
    <property type="entry name" value="Pre_pil_HX9DG_C"/>
</dbReference>